<dbReference type="Pfam" id="PF14907">
    <property type="entry name" value="NTP_transf_5"/>
    <property type="match status" value="1"/>
</dbReference>
<proteinExistence type="predicted"/>
<evidence type="ECO:0000313" key="1">
    <source>
        <dbReference type="EMBL" id="MFC5381931.1"/>
    </source>
</evidence>
<reference evidence="2" key="1">
    <citation type="journal article" date="2019" name="Int. J. Syst. Evol. Microbiol.">
        <title>The Global Catalogue of Microorganisms (GCM) 10K type strain sequencing project: providing services to taxonomists for standard genome sequencing and annotation.</title>
        <authorList>
            <consortium name="The Broad Institute Genomics Platform"/>
            <consortium name="The Broad Institute Genome Sequencing Center for Infectious Disease"/>
            <person name="Wu L."/>
            <person name="Ma J."/>
        </authorList>
    </citation>
    <scope>NUCLEOTIDE SEQUENCE [LARGE SCALE GENOMIC DNA]</scope>
    <source>
        <strain evidence="2">CCUG 43114</strain>
    </source>
</reference>
<keyword evidence="2" id="KW-1185">Reference proteome</keyword>
<gene>
    <name evidence="1" type="ORF">ACFPJ6_14205</name>
</gene>
<name>A0ABW0GSN4_9MICO</name>
<accession>A0ABW0GSN4</accession>
<dbReference type="RefSeq" id="WP_340271756.1">
    <property type="nucleotide sequence ID" value="NZ_JBBEOG010000023.1"/>
</dbReference>
<sequence>MPTDGAFLSLVAATETVLLDGQSGSTVLPGSVVTLAGPHGVASLVLRGDDVRQSAVDRLVRGHVVLDCLSERFETAALPWLVVKGPAVSLRHYATPLWRSFSDVDVLVPPDRFGEALDELTRVGGVPLVESWRVLRELELAQVSVAMPAGVTVDLHWHLINNANSRTTFDLRTSTLLDRRERLPGTGWWVLDRESEFIHLAWHAVKEGGRRLIWACDLALIASQLDPAIVVKRSESFGMNLPVAVGVDWASALLTRFVSLRHMASALPRSVWRDVLLRRYTYALKRGRLQPGQRTALLRATRRSTLTSARALALYAVPRRGLAARAPRDESRWRSVYLEWVREIPGM</sequence>
<protein>
    <submittedName>
        <fullName evidence="1">Nucleotidyltransferase family protein</fullName>
    </submittedName>
</protein>
<dbReference type="EMBL" id="JBHSLD010000013">
    <property type="protein sequence ID" value="MFC5381931.1"/>
    <property type="molecule type" value="Genomic_DNA"/>
</dbReference>
<organism evidence="1 2">
    <name type="scientific">Aquipuribacter nitratireducens</name>
    <dbReference type="NCBI Taxonomy" id="650104"/>
    <lineage>
        <taxon>Bacteria</taxon>
        <taxon>Bacillati</taxon>
        <taxon>Actinomycetota</taxon>
        <taxon>Actinomycetes</taxon>
        <taxon>Micrococcales</taxon>
        <taxon>Intrasporangiaceae</taxon>
        <taxon>Aquipuribacter</taxon>
    </lineage>
</organism>
<dbReference type="Proteomes" id="UP001596122">
    <property type="component" value="Unassembled WGS sequence"/>
</dbReference>
<comment type="caution">
    <text evidence="1">The sequence shown here is derived from an EMBL/GenBank/DDBJ whole genome shotgun (WGS) entry which is preliminary data.</text>
</comment>
<dbReference type="InterPro" id="IPR039498">
    <property type="entry name" value="NTP_transf_5"/>
</dbReference>
<evidence type="ECO:0000313" key="2">
    <source>
        <dbReference type="Proteomes" id="UP001596122"/>
    </source>
</evidence>